<dbReference type="Pfam" id="PF01370">
    <property type="entry name" value="Epimerase"/>
    <property type="match status" value="1"/>
</dbReference>
<accession>X1FDE4</accession>
<evidence type="ECO:0000313" key="3">
    <source>
        <dbReference type="EMBL" id="GAH30545.1"/>
    </source>
</evidence>
<dbReference type="SUPFAM" id="SSF51735">
    <property type="entry name" value="NAD(P)-binding Rossmann-fold domains"/>
    <property type="match status" value="1"/>
</dbReference>
<dbReference type="Gene3D" id="3.40.50.720">
    <property type="entry name" value="NAD(P)-binding Rossmann-like Domain"/>
    <property type="match status" value="1"/>
</dbReference>
<dbReference type="PANTHER" id="PTHR43000">
    <property type="entry name" value="DTDP-D-GLUCOSE 4,6-DEHYDRATASE-RELATED"/>
    <property type="match status" value="1"/>
</dbReference>
<name>X1FDE4_9ZZZZ</name>
<dbReference type="InterPro" id="IPR036291">
    <property type="entry name" value="NAD(P)-bd_dom_sf"/>
</dbReference>
<gene>
    <name evidence="3" type="ORF">S03H2_03447</name>
</gene>
<dbReference type="EMBL" id="BARU01001274">
    <property type="protein sequence ID" value="GAH30545.1"/>
    <property type="molecule type" value="Genomic_DNA"/>
</dbReference>
<feature type="domain" description="NAD-dependent epimerase/dehydratase" evidence="2">
    <location>
        <begin position="13"/>
        <end position="184"/>
    </location>
</feature>
<reference evidence="3" key="1">
    <citation type="journal article" date="2014" name="Front. Microbiol.">
        <title>High frequency of phylogenetically diverse reductive dehalogenase-homologous genes in deep subseafloor sedimentary metagenomes.</title>
        <authorList>
            <person name="Kawai M."/>
            <person name="Futagami T."/>
            <person name="Toyoda A."/>
            <person name="Takaki Y."/>
            <person name="Nishi S."/>
            <person name="Hori S."/>
            <person name="Arai W."/>
            <person name="Tsubouchi T."/>
            <person name="Morono Y."/>
            <person name="Uchiyama I."/>
            <person name="Ito T."/>
            <person name="Fujiyama A."/>
            <person name="Inagaki F."/>
            <person name="Takami H."/>
        </authorList>
    </citation>
    <scope>NUCLEOTIDE SEQUENCE</scope>
    <source>
        <strain evidence="3">Expedition CK06-06</strain>
    </source>
</reference>
<organism evidence="3">
    <name type="scientific">marine sediment metagenome</name>
    <dbReference type="NCBI Taxonomy" id="412755"/>
    <lineage>
        <taxon>unclassified sequences</taxon>
        <taxon>metagenomes</taxon>
        <taxon>ecological metagenomes</taxon>
    </lineage>
</organism>
<dbReference type="AlphaFoldDB" id="X1FDE4"/>
<evidence type="ECO:0000256" key="1">
    <source>
        <dbReference type="ARBA" id="ARBA00007637"/>
    </source>
</evidence>
<sequence length="292" mass="33081">MVRQPVEGYQKLNKANVELKRVDILDKKTLVKSIPEVQLVYHLAGKVFAKQKRGNPYYKVNTEGTKILAQAVMNSSREYPRFIFLSSIAAVVGKNYGVVNENTLPNPITRYGKSKLEAENILLQYKRQYGLPVTIIRSPLVYGPGDHIFSRSTLLFKMVKRGIRPLGDGNSLFSLCYIENLMAVLETLRHIKIVPSDIYFVADEKPRALNEWVEIIADAEGVSSPKIKIPDLLTDILVKFGPHSVRKLINEMRSNWACVISKAREELGYIPPFSSEIGIRETVTWYKSKGII</sequence>
<proteinExistence type="inferred from homology"/>
<dbReference type="InterPro" id="IPR001509">
    <property type="entry name" value="Epimerase_deHydtase"/>
</dbReference>
<comment type="caution">
    <text evidence="3">The sequence shown here is derived from an EMBL/GenBank/DDBJ whole genome shotgun (WGS) entry which is preliminary data.</text>
</comment>
<comment type="similarity">
    <text evidence="1">Belongs to the NAD(P)-dependent epimerase/dehydratase family.</text>
</comment>
<evidence type="ECO:0000259" key="2">
    <source>
        <dbReference type="Pfam" id="PF01370"/>
    </source>
</evidence>
<protein>
    <recommendedName>
        <fullName evidence="2">NAD-dependent epimerase/dehydratase domain-containing protein</fullName>
    </recommendedName>
</protein>